<dbReference type="Proteomes" id="UP000234681">
    <property type="component" value="Chromosome 3"/>
</dbReference>
<proteinExistence type="predicted"/>
<evidence type="ECO:0000313" key="3">
    <source>
        <dbReference type="Proteomes" id="UP000234681"/>
    </source>
</evidence>
<gene>
    <name evidence="2" type="ORF">rCG_40912</name>
</gene>
<organism evidence="2 3">
    <name type="scientific">Rattus norvegicus</name>
    <name type="common">Rat</name>
    <dbReference type="NCBI Taxonomy" id="10116"/>
    <lineage>
        <taxon>Eukaryota</taxon>
        <taxon>Metazoa</taxon>
        <taxon>Chordata</taxon>
        <taxon>Craniata</taxon>
        <taxon>Vertebrata</taxon>
        <taxon>Euteleostomi</taxon>
        <taxon>Mammalia</taxon>
        <taxon>Eutheria</taxon>
        <taxon>Euarchontoglires</taxon>
        <taxon>Glires</taxon>
        <taxon>Rodentia</taxon>
        <taxon>Myomorpha</taxon>
        <taxon>Muroidea</taxon>
        <taxon>Muridae</taxon>
        <taxon>Murinae</taxon>
        <taxon>Rattus</taxon>
    </lineage>
</organism>
<name>A6KL26_RAT</name>
<protein>
    <submittedName>
        <fullName evidence="2">RCG40912</fullName>
    </submittedName>
</protein>
<dbReference type="AlphaFoldDB" id="A6KL26"/>
<evidence type="ECO:0000313" key="2">
    <source>
        <dbReference type="EMBL" id="EDL85092.1"/>
    </source>
</evidence>
<sequence length="51" mass="5628">MVSGGQKTSMHGPFSVRPGGTEQEPEELTLIRKLRQRTGVAVTRTGHRCFC</sequence>
<reference evidence="2 3" key="1">
    <citation type="submission" date="2005-09" db="EMBL/GenBank/DDBJ databases">
        <authorList>
            <person name="Mural R.J."/>
            <person name="Li P.W."/>
            <person name="Adams M.D."/>
            <person name="Amanatides P.G."/>
            <person name="Baden-Tillson H."/>
            <person name="Barnstead M."/>
            <person name="Chin S.H."/>
            <person name="Dew I."/>
            <person name="Evans C.A."/>
            <person name="Ferriera S."/>
            <person name="Flanigan M."/>
            <person name="Fosler C."/>
            <person name="Glodek A."/>
            <person name="Gu Z."/>
            <person name="Holt R.A."/>
            <person name="Jennings D."/>
            <person name="Kraft C.L."/>
            <person name="Lu F."/>
            <person name="Nguyen T."/>
            <person name="Nusskern D.R."/>
            <person name="Pfannkoch C.M."/>
            <person name="Sitter C."/>
            <person name="Sutton G.G."/>
            <person name="Venter J.C."/>
            <person name="Wang Z."/>
            <person name="Woodage T."/>
            <person name="Zheng X.H."/>
            <person name="Zhong F."/>
        </authorList>
    </citation>
    <scope>NUCLEOTIDE SEQUENCE [LARGE SCALE GENOMIC DNA]</scope>
    <source>
        <strain>BN</strain>
        <strain evidence="3">Sprague-Dawley</strain>
    </source>
</reference>
<evidence type="ECO:0000256" key="1">
    <source>
        <dbReference type="SAM" id="MobiDB-lite"/>
    </source>
</evidence>
<dbReference type="EMBL" id="CH474062">
    <property type="protein sequence ID" value="EDL85092.1"/>
    <property type="molecule type" value="Genomic_DNA"/>
</dbReference>
<feature type="region of interest" description="Disordered" evidence="1">
    <location>
        <begin position="1"/>
        <end position="26"/>
    </location>
</feature>
<accession>A6KL26</accession>